<gene>
    <name evidence="2" type="ORF">ACHHYP_04545</name>
</gene>
<evidence type="ECO:0000256" key="1">
    <source>
        <dbReference type="SAM" id="Phobius"/>
    </source>
</evidence>
<protein>
    <submittedName>
        <fullName evidence="2">Uncharacterized protein</fullName>
    </submittedName>
</protein>
<proteinExistence type="predicted"/>
<keyword evidence="1" id="KW-1133">Transmembrane helix</keyword>
<comment type="caution">
    <text evidence="2">The sequence shown here is derived from an EMBL/GenBank/DDBJ whole genome shotgun (WGS) entry which is preliminary data.</text>
</comment>
<keyword evidence="1" id="KW-0472">Membrane</keyword>
<reference evidence="2 3" key="1">
    <citation type="journal article" date="2014" name="Genome Biol. Evol.">
        <title>The secreted proteins of Achlya hypogyna and Thraustotheca clavata identify the ancestral oomycete secretome and reveal gene acquisitions by horizontal gene transfer.</title>
        <authorList>
            <person name="Misner I."/>
            <person name="Blouin N."/>
            <person name="Leonard G."/>
            <person name="Richards T.A."/>
            <person name="Lane C.E."/>
        </authorList>
    </citation>
    <scope>NUCLEOTIDE SEQUENCE [LARGE SCALE GENOMIC DNA]</scope>
    <source>
        <strain evidence="2 3">ATCC 48635</strain>
    </source>
</reference>
<dbReference type="PANTHER" id="PTHR33690:SF3">
    <property type="entry name" value="UBIQUITIN-LIKE DOMAIN-CONTAINING PROTEIN"/>
    <property type="match status" value="1"/>
</dbReference>
<dbReference type="PANTHER" id="PTHR33690">
    <property type="entry name" value="DUF4605 DOMAIN-CONTAINING PROTEIN"/>
    <property type="match status" value="1"/>
</dbReference>
<dbReference type="AlphaFoldDB" id="A0A1V9Z0N4"/>
<evidence type="ECO:0000313" key="3">
    <source>
        <dbReference type="Proteomes" id="UP000243579"/>
    </source>
</evidence>
<dbReference type="InterPro" id="IPR052502">
    <property type="entry name" value="FAM241_domain"/>
</dbReference>
<keyword evidence="3" id="KW-1185">Reference proteome</keyword>
<name>A0A1V9Z0N4_ACHHY</name>
<organism evidence="2 3">
    <name type="scientific">Achlya hypogyna</name>
    <name type="common">Oomycete</name>
    <name type="synonym">Protoachlya hypogyna</name>
    <dbReference type="NCBI Taxonomy" id="1202772"/>
    <lineage>
        <taxon>Eukaryota</taxon>
        <taxon>Sar</taxon>
        <taxon>Stramenopiles</taxon>
        <taxon>Oomycota</taxon>
        <taxon>Saprolegniomycetes</taxon>
        <taxon>Saprolegniales</taxon>
        <taxon>Achlyaceae</taxon>
        <taxon>Achlya</taxon>
    </lineage>
</organism>
<accession>A0A1V9Z0N4</accession>
<dbReference type="Proteomes" id="UP000243579">
    <property type="component" value="Unassembled WGS sequence"/>
</dbReference>
<evidence type="ECO:0000313" key="2">
    <source>
        <dbReference type="EMBL" id="OQR91609.1"/>
    </source>
</evidence>
<keyword evidence="1" id="KW-0812">Transmembrane</keyword>
<dbReference type="EMBL" id="JNBR01000514">
    <property type="protein sequence ID" value="OQR91609.1"/>
    <property type="molecule type" value="Genomic_DNA"/>
</dbReference>
<sequence length="126" mass="13374">MVHIINGEIVQDNDPRVLKIKQGDAKANYGSARFGGPRGVATVNSTATTAPPPAPATDSPFSRLGAAVGLQGTISIPAVPFLCMRSAPVEKITLVIFVILLLLLGWRALVFGAVVYYIYQAQRPAQ</sequence>
<dbReference type="OrthoDB" id="10060343at2759"/>
<feature type="transmembrane region" description="Helical" evidence="1">
    <location>
        <begin position="94"/>
        <end position="119"/>
    </location>
</feature>